<organism evidence="2 3">
    <name type="scientific">Zootermopsis nevadensis</name>
    <name type="common">Dampwood termite</name>
    <dbReference type="NCBI Taxonomy" id="136037"/>
    <lineage>
        <taxon>Eukaryota</taxon>
        <taxon>Metazoa</taxon>
        <taxon>Ecdysozoa</taxon>
        <taxon>Arthropoda</taxon>
        <taxon>Hexapoda</taxon>
        <taxon>Insecta</taxon>
        <taxon>Pterygota</taxon>
        <taxon>Neoptera</taxon>
        <taxon>Polyneoptera</taxon>
        <taxon>Dictyoptera</taxon>
        <taxon>Blattodea</taxon>
        <taxon>Blattoidea</taxon>
        <taxon>Termitoidae</taxon>
        <taxon>Termopsidae</taxon>
        <taxon>Zootermopsis</taxon>
    </lineage>
</organism>
<evidence type="ECO:0000256" key="1">
    <source>
        <dbReference type="SAM" id="MobiDB-lite"/>
    </source>
</evidence>
<sequence length="592" mass="65961">MKHLYLFFVGFVCEASRYRCNDSLNRANKPPSLPPRRVARPHSPWHDVPKNNSPVYGNFQDLGITTGIKEDSKIKETLEPMNEKQSTAQATECVQEFQDEYLGTPRGFVYVQNKWKAAEKSGEQHVDQPGTKGKLLFQKSPQRDTFPEKCSSTEVKENHVGSEDGDSSGSDIVSHEHECGTEVVASTYSSDIYSDVHKEHVSTKTVINSLNSQNDEVMDRVSDSNNVEDKKGGNAVNCVKDETDKVNNVKLKCNVNIEQKIGSIETKHHDVSGDIIINYSNDDHNKFNINTTHQKYHSDDTVVTLRKSQSGSISMCNKHEMFLKDTKNCEVAVNYESKELPSNELRNERDRKNGTEDNVFIMNNNTVCSNIFSISTDSSAQQETKTLFNNVYNQNMLKSGITEDVCSRSVDSAETGGCEDAVPRLNRHSDELNLLLAQLAEITSAPLLPQCAATSLVDIPKGRKPKAQTDESSQLDATQPKSFVLGPIRRRRHSDPDYDVPRPHGSLLHLLSSNRMASHSSDHSESGQESDVIQATRFFGDTENSSNSTCSSLSLRHSVISEVDDQSDMSYYISMAPDSLEVPLNKNVEGNV</sequence>
<dbReference type="EMBL" id="KK852535">
    <property type="protein sequence ID" value="KDR21838.1"/>
    <property type="molecule type" value="Genomic_DNA"/>
</dbReference>
<gene>
    <name evidence="2" type="ORF">L798_03485</name>
</gene>
<accession>A0A067RFL4</accession>
<feature type="compositionally biased region" description="Polar residues" evidence="1">
    <location>
        <begin position="470"/>
        <end position="481"/>
    </location>
</feature>
<dbReference type="InParanoid" id="A0A067RFL4"/>
<reference evidence="2 3" key="1">
    <citation type="journal article" date="2014" name="Nat. Commun.">
        <title>Molecular traces of alternative social organization in a termite genome.</title>
        <authorList>
            <person name="Terrapon N."/>
            <person name="Li C."/>
            <person name="Robertson H.M."/>
            <person name="Ji L."/>
            <person name="Meng X."/>
            <person name="Booth W."/>
            <person name="Chen Z."/>
            <person name="Childers C.P."/>
            <person name="Glastad K.M."/>
            <person name="Gokhale K."/>
            <person name="Gowin J."/>
            <person name="Gronenberg W."/>
            <person name="Hermansen R.A."/>
            <person name="Hu H."/>
            <person name="Hunt B.G."/>
            <person name="Huylmans A.K."/>
            <person name="Khalil S.M."/>
            <person name="Mitchell R.D."/>
            <person name="Munoz-Torres M.C."/>
            <person name="Mustard J.A."/>
            <person name="Pan H."/>
            <person name="Reese J.T."/>
            <person name="Scharf M.E."/>
            <person name="Sun F."/>
            <person name="Vogel H."/>
            <person name="Xiao J."/>
            <person name="Yang W."/>
            <person name="Yang Z."/>
            <person name="Yang Z."/>
            <person name="Zhou J."/>
            <person name="Zhu J."/>
            <person name="Brent C.S."/>
            <person name="Elsik C.G."/>
            <person name="Goodisman M.A."/>
            <person name="Liberles D.A."/>
            <person name="Roe R.M."/>
            <person name="Vargo E.L."/>
            <person name="Vilcinskas A."/>
            <person name="Wang J."/>
            <person name="Bornberg-Bauer E."/>
            <person name="Korb J."/>
            <person name="Zhang G."/>
            <person name="Liebig J."/>
        </authorList>
    </citation>
    <scope>NUCLEOTIDE SEQUENCE [LARGE SCALE GENOMIC DNA]</scope>
    <source>
        <tissue evidence="2">Whole organism</tissue>
    </source>
</reference>
<protein>
    <submittedName>
        <fullName evidence="2">Uncharacterized protein</fullName>
    </submittedName>
</protein>
<dbReference type="AlphaFoldDB" id="A0A067RFL4"/>
<keyword evidence="3" id="KW-1185">Reference proteome</keyword>
<feature type="region of interest" description="Disordered" evidence="1">
    <location>
        <begin position="24"/>
        <end position="52"/>
    </location>
</feature>
<evidence type="ECO:0000313" key="3">
    <source>
        <dbReference type="Proteomes" id="UP000027135"/>
    </source>
</evidence>
<feature type="region of interest" description="Disordered" evidence="1">
    <location>
        <begin position="141"/>
        <end position="172"/>
    </location>
</feature>
<name>A0A067RFL4_ZOONE</name>
<evidence type="ECO:0000313" key="2">
    <source>
        <dbReference type="EMBL" id="KDR21838.1"/>
    </source>
</evidence>
<dbReference type="STRING" id="136037.A0A067RFL4"/>
<dbReference type="Proteomes" id="UP000027135">
    <property type="component" value="Unassembled WGS sequence"/>
</dbReference>
<feature type="region of interest" description="Disordered" evidence="1">
    <location>
        <begin position="459"/>
        <end position="506"/>
    </location>
</feature>
<proteinExistence type="predicted"/>